<evidence type="ECO:0000313" key="1">
    <source>
        <dbReference type="EMBL" id="RDY04499.1"/>
    </source>
</evidence>
<dbReference type="AlphaFoldDB" id="A0A371HNZ5"/>
<comment type="caution">
    <text evidence="1">The sequence shown here is derived from an EMBL/GenBank/DDBJ whole genome shotgun (WGS) entry which is preliminary data.</text>
</comment>
<evidence type="ECO:0000313" key="2">
    <source>
        <dbReference type="Proteomes" id="UP000257109"/>
    </source>
</evidence>
<reference evidence="1" key="1">
    <citation type="submission" date="2018-05" db="EMBL/GenBank/DDBJ databases">
        <title>Draft genome of Mucuna pruriens seed.</title>
        <authorList>
            <person name="Nnadi N.E."/>
            <person name="Vos R."/>
            <person name="Hasami M.H."/>
            <person name="Devisetty U.K."/>
            <person name="Aguiy J.C."/>
        </authorList>
    </citation>
    <scope>NUCLEOTIDE SEQUENCE [LARGE SCALE GENOMIC DNA]</scope>
    <source>
        <strain evidence="1">JCA_2017</strain>
    </source>
</reference>
<keyword evidence="2" id="KW-1185">Reference proteome</keyword>
<sequence length="61" mass="6770">MPFAVMITQVVARLSLPFATLRHIPSKNSPFGVKAAKRTPAKSYWDFTGIKQIMTNLVVGH</sequence>
<name>A0A371HNZ5_MUCPR</name>
<feature type="non-terminal residue" evidence="1">
    <location>
        <position position="1"/>
    </location>
</feature>
<organism evidence="1 2">
    <name type="scientific">Mucuna pruriens</name>
    <name type="common">Velvet bean</name>
    <name type="synonym">Dolichos pruriens</name>
    <dbReference type="NCBI Taxonomy" id="157652"/>
    <lineage>
        <taxon>Eukaryota</taxon>
        <taxon>Viridiplantae</taxon>
        <taxon>Streptophyta</taxon>
        <taxon>Embryophyta</taxon>
        <taxon>Tracheophyta</taxon>
        <taxon>Spermatophyta</taxon>
        <taxon>Magnoliopsida</taxon>
        <taxon>eudicotyledons</taxon>
        <taxon>Gunneridae</taxon>
        <taxon>Pentapetalae</taxon>
        <taxon>rosids</taxon>
        <taxon>fabids</taxon>
        <taxon>Fabales</taxon>
        <taxon>Fabaceae</taxon>
        <taxon>Papilionoideae</taxon>
        <taxon>50 kb inversion clade</taxon>
        <taxon>NPAAA clade</taxon>
        <taxon>indigoferoid/millettioid clade</taxon>
        <taxon>Phaseoleae</taxon>
        <taxon>Mucuna</taxon>
    </lineage>
</organism>
<gene>
    <name evidence="1" type="ORF">CR513_11783</name>
</gene>
<protein>
    <submittedName>
        <fullName evidence="1">Uncharacterized protein</fullName>
    </submittedName>
</protein>
<dbReference type="Proteomes" id="UP000257109">
    <property type="component" value="Unassembled WGS sequence"/>
</dbReference>
<accession>A0A371HNZ5</accession>
<dbReference type="EMBL" id="QJKJ01002067">
    <property type="protein sequence ID" value="RDY04499.1"/>
    <property type="molecule type" value="Genomic_DNA"/>
</dbReference>
<proteinExistence type="predicted"/>